<dbReference type="GO" id="GO:0045333">
    <property type="term" value="P:cellular respiration"/>
    <property type="evidence" value="ECO:0007669"/>
    <property type="project" value="InterPro"/>
</dbReference>
<keyword evidence="8" id="KW-1133">Transmembrane helix</keyword>
<feature type="binding site" evidence="7">
    <location>
        <position position="96"/>
    </location>
    <ligand>
        <name>[4Fe-4S] cluster</name>
        <dbReference type="ChEBI" id="CHEBI:49883"/>
        <label>3</label>
    </ligand>
</feature>
<evidence type="ECO:0000313" key="10">
    <source>
        <dbReference type="EMBL" id="HIQ29374.1"/>
    </source>
</evidence>
<evidence type="ECO:0000256" key="1">
    <source>
        <dbReference type="ARBA" id="ARBA00004196"/>
    </source>
</evidence>
<dbReference type="InterPro" id="IPR014603">
    <property type="entry name" value="Formate_DH_Fe-S_su"/>
</dbReference>
<dbReference type="Pfam" id="PF13247">
    <property type="entry name" value="Fer4_11"/>
    <property type="match status" value="1"/>
</dbReference>
<feature type="binding site" evidence="7">
    <location>
        <position position="22"/>
    </location>
    <ligand>
        <name>[4Fe-4S] cluster</name>
        <dbReference type="ChEBI" id="CHEBI:49883"/>
        <label>1</label>
    </ligand>
</feature>
<dbReference type="AlphaFoldDB" id="A0A833EBL2"/>
<comment type="cofactor">
    <cofactor evidence="7">
        <name>[4Fe-4S] cluster</name>
        <dbReference type="ChEBI" id="CHEBI:49883"/>
    </cofactor>
    <text evidence="7">Binds 4 [4Fe-4S] clusters per subunit.</text>
</comment>
<dbReference type="EMBL" id="DQVM01000041">
    <property type="protein sequence ID" value="HIQ29374.1"/>
    <property type="molecule type" value="Genomic_DNA"/>
</dbReference>
<name>A0A833EBL2_CALS0</name>
<feature type="binding site" evidence="7">
    <location>
        <position position="149"/>
    </location>
    <ligand>
        <name>[4Fe-4S] cluster</name>
        <dbReference type="ChEBI" id="CHEBI:49883"/>
        <label>2</label>
    </ligand>
</feature>
<proteinExistence type="predicted"/>
<feature type="domain" description="4Fe-4S ferredoxin-type" evidence="9">
    <location>
        <begin position="79"/>
        <end position="110"/>
    </location>
</feature>
<feature type="binding site" evidence="7">
    <location>
        <position position="161"/>
    </location>
    <ligand>
        <name>[4Fe-4S] cluster</name>
        <dbReference type="ChEBI" id="CHEBI:49883"/>
        <label>2</label>
    </ligand>
</feature>
<dbReference type="Pfam" id="PF12800">
    <property type="entry name" value="Fer4_4"/>
    <property type="match status" value="1"/>
</dbReference>
<feature type="domain" description="4Fe-4S ferredoxin-type" evidence="9">
    <location>
        <begin position="111"/>
        <end position="140"/>
    </location>
</feature>
<feature type="binding site" evidence="7">
    <location>
        <position position="28"/>
    </location>
    <ligand>
        <name>[4Fe-4S] cluster</name>
        <dbReference type="ChEBI" id="CHEBI:49883"/>
        <label>1</label>
    </ligand>
</feature>
<feature type="binding site" evidence="7">
    <location>
        <position position="146"/>
    </location>
    <ligand>
        <name>[4Fe-4S] cluster</name>
        <dbReference type="ChEBI" id="CHEBI:49883"/>
        <label>2</label>
    </ligand>
</feature>
<dbReference type="InterPro" id="IPR017896">
    <property type="entry name" value="4Fe4S_Fe-S-bd"/>
</dbReference>
<dbReference type="InterPro" id="IPR051555">
    <property type="entry name" value="FDH_Electron_Transfer_Unit"/>
</dbReference>
<evidence type="ECO:0000256" key="7">
    <source>
        <dbReference type="PIRSR" id="PIRSR036298-50"/>
    </source>
</evidence>
<feature type="binding site" evidence="7">
    <location>
        <position position="123"/>
    </location>
    <ligand>
        <name>[4Fe-4S] cluster</name>
        <dbReference type="ChEBI" id="CHEBI:49883"/>
        <label>4</label>
    </ligand>
</feature>
<keyword evidence="8" id="KW-0812">Transmembrane</keyword>
<feature type="domain" description="4Fe-4S ferredoxin-type" evidence="9">
    <location>
        <begin position="13"/>
        <end position="43"/>
    </location>
</feature>
<dbReference type="PIRSF" id="PIRSF036298">
    <property type="entry name" value="FDH_4Fe4S"/>
    <property type="match status" value="1"/>
</dbReference>
<keyword evidence="8" id="KW-0472">Membrane</keyword>
<feature type="binding site" evidence="7">
    <location>
        <position position="88"/>
    </location>
    <ligand>
        <name>[4Fe-4S] cluster</name>
        <dbReference type="ChEBI" id="CHEBI:49883"/>
        <label>3</label>
    </ligand>
</feature>
<evidence type="ECO:0000313" key="11">
    <source>
        <dbReference type="Proteomes" id="UP000608579"/>
    </source>
</evidence>
<comment type="caution">
    <text evidence="10">The sequence shown here is derived from an EMBL/GenBank/DDBJ whole genome shotgun (WGS) entry which is preliminary data.</text>
</comment>
<evidence type="ECO:0000256" key="3">
    <source>
        <dbReference type="ARBA" id="ARBA00022723"/>
    </source>
</evidence>
<keyword evidence="2 7" id="KW-0004">4Fe-4S</keyword>
<feature type="binding site" evidence="7">
    <location>
        <position position="120"/>
    </location>
    <ligand>
        <name>[4Fe-4S] cluster</name>
        <dbReference type="ChEBI" id="CHEBI:49883"/>
        <label>4</label>
    </ligand>
</feature>
<sequence length="283" mass="31308">MVSLTFPRRDEGVAVLVRLDRCIGCRACQVACKEWNSLEYRPTEFSPTFTTPQDLEPNVWKVVFFGEITREYPTGFADPYVQPIPFNCVHCQTAPCARACPVGAIKVSDEGAVVIEGRECIGCGYCQEACPYNVPRQREDGTYTKCTFCVDRIQHGMEPACVAVCPTEVFEFGPASQVLASAEAERAAGKEVYGLNLDSYVGGSIRWVYSISKDKAHALKIRLPEKATVPFNFLREVLNPVIRYGAVLGAALLAVIGVIHEVKYRKERVKALKEATKEKGGKE</sequence>
<dbReference type="Proteomes" id="UP000608579">
    <property type="component" value="Unassembled WGS sequence"/>
</dbReference>
<feature type="binding site" evidence="7">
    <location>
        <position position="100"/>
    </location>
    <ligand>
        <name>[4Fe-4S] cluster</name>
        <dbReference type="ChEBI" id="CHEBI:49883"/>
        <label>4</label>
    </ligand>
</feature>
<evidence type="ECO:0000256" key="8">
    <source>
        <dbReference type="SAM" id="Phobius"/>
    </source>
</evidence>
<keyword evidence="3 7" id="KW-0479">Metal-binding</keyword>
<dbReference type="GO" id="GO:0046872">
    <property type="term" value="F:metal ion binding"/>
    <property type="evidence" value="ECO:0007669"/>
    <property type="project" value="UniProtKB-KW"/>
</dbReference>
<dbReference type="PROSITE" id="PS51379">
    <property type="entry name" value="4FE4S_FER_2"/>
    <property type="match status" value="3"/>
</dbReference>
<evidence type="ECO:0000256" key="4">
    <source>
        <dbReference type="ARBA" id="ARBA00022737"/>
    </source>
</evidence>
<dbReference type="SUPFAM" id="SSF54862">
    <property type="entry name" value="4Fe-4S ferredoxins"/>
    <property type="match status" value="1"/>
</dbReference>
<keyword evidence="5 7" id="KW-0408">Iron</keyword>
<dbReference type="PANTHER" id="PTHR43545:SF4">
    <property type="entry name" value="IRON-SULFUR PROTEIN"/>
    <property type="match status" value="1"/>
</dbReference>
<keyword evidence="4" id="KW-0677">Repeat</keyword>
<feature type="binding site" evidence="7">
    <location>
        <position position="130"/>
    </location>
    <ligand>
        <name>[4Fe-4S] cluster</name>
        <dbReference type="ChEBI" id="CHEBI:49883"/>
        <label>3</label>
    </ligand>
</feature>
<feature type="binding site" evidence="7">
    <location>
        <position position="126"/>
    </location>
    <ligand>
        <name>[4Fe-4S] cluster</name>
        <dbReference type="ChEBI" id="CHEBI:49883"/>
        <label>4</label>
    </ligand>
</feature>
<dbReference type="PROSITE" id="PS00198">
    <property type="entry name" value="4FE4S_FER_1"/>
    <property type="match status" value="1"/>
</dbReference>
<organism evidence="10 11">
    <name type="scientific">Caldiarchaeum subterraneum</name>
    <dbReference type="NCBI Taxonomy" id="311458"/>
    <lineage>
        <taxon>Archaea</taxon>
        <taxon>Nitrososphaerota</taxon>
        <taxon>Candidatus Caldarchaeales</taxon>
        <taxon>Candidatus Caldarchaeaceae</taxon>
        <taxon>Candidatus Caldarchaeum</taxon>
    </lineage>
</organism>
<feature type="binding site" evidence="7">
    <location>
        <position position="165"/>
    </location>
    <ligand>
        <name>[4Fe-4S] cluster</name>
        <dbReference type="ChEBI" id="CHEBI:49883"/>
        <label>1</label>
    </ligand>
</feature>
<keyword evidence="6 7" id="KW-0411">Iron-sulfur</keyword>
<evidence type="ECO:0000256" key="6">
    <source>
        <dbReference type="ARBA" id="ARBA00023014"/>
    </source>
</evidence>
<evidence type="ECO:0000256" key="5">
    <source>
        <dbReference type="ARBA" id="ARBA00023004"/>
    </source>
</evidence>
<evidence type="ECO:0000259" key="9">
    <source>
        <dbReference type="PROSITE" id="PS51379"/>
    </source>
</evidence>
<dbReference type="PANTHER" id="PTHR43545">
    <property type="entry name" value="FORMATE DEHYDROGENASE, NITRATE-INDUCIBLE, IRON-SULFUR SUBUNIT"/>
    <property type="match status" value="1"/>
</dbReference>
<feature type="binding site" evidence="7">
    <location>
        <position position="32"/>
    </location>
    <ligand>
        <name>[4Fe-4S] cluster</name>
        <dbReference type="ChEBI" id="CHEBI:49883"/>
        <label>2</label>
    </ligand>
</feature>
<reference evidence="10" key="1">
    <citation type="journal article" date="2020" name="ISME J.">
        <title>Gammaproteobacteria mediating utilization of methyl-, sulfur- and petroleum organic compounds in deep ocean hydrothermal plumes.</title>
        <authorList>
            <person name="Zhou Z."/>
            <person name="Liu Y."/>
            <person name="Pan J."/>
            <person name="Cron B.R."/>
            <person name="Toner B.M."/>
            <person name="Anantharaman K."/>
            <person name="Breier J.A."/>
            <person name="Dick G.J."/>
            <person name="Li M."/>
        </authorList>
    </citation>
    <scope>NUCLEOTIDE SEQUENCE</scope>
    <source>
        <strain evidence="10">SZUA-1515</strain>
    </source>
</reference>
<gene>
    <name evidence="10" type="ORF">EYH45_02290</name>
</gene>
<accession>A0A833EBL2</accession>
<evidence type="ECO:0000256" key="2">
    <source>
        <dbReference type="ARBA" id="ARBA00022485"/>
    </source>
</evidence>
<comment type="subcellular location">
    <subcellularLocation>
        <location evidence="1">Cell envelope</location>
    </subcellularLocation>
</comment>
<dbReference type="InterPro" id="IPR017900">
    <property type="entry name" value="4Fe4S_Fe_S_CS"/>
</dbReference>
<dbReference type="GO" id="GO:0016491">
    <property type="term" value="F:oxidoreductase activity"/>
    <property type="evidence" value="ECO:0007669"/>
    <property type="project" value="UniProtKB-ARBA"/>
</dbReference>
<feature type="transmembrane region" description="Helical" evidence="8">
    <location>
        <begin position="241"/>
        <end position="260"/>
    </location>
</feature>
<feature type="binding site" evidence="7">
    <location>
        <position position="25"/>
    </location>
    <ligand>
        <name>[4Fe-4S] cluster</name>
        <dbReference type="ChEBI" id="CHEBI:49883"/>
        <label>1</label>
    </ligand>
</feature>
<dbReference type="GO" id="GO:0051539">
    <property type="term" value="F:4 iron, 4 sulfur cluster binding"/>
    <property type="evidence" value="ECO:0007669"/>
    <property type="project" value="UniProtKB-KW"/>
</dbReference>
<dbReference type="GO" id="GO:0015944">
    <property type="term" value="P:formate oxidation"/>
    <property type="evidence" value="ECO:0007669"/>
    <property type="project" value="InterPro"/>
</dbReference>
<protein>
    <submittedName>
        <fullName evidence="10">4Fe-4S dicluster domain-containing protein</fullName>
    </submittedName>
</protein>
<dbReference type="Gene3D" id="3.30.70.20">
    <property type="match status" value="2"/>
</dbReference>
<feature type="binding site" evidence="7">
    <location>
        <position position="91"/>
    </location>
    <ligand>
        <name>[4Fe-4S] cluster</name>
        <dbReference type="ChEBI" id="CHEBI:49883"/>
        <label>3</label>
    </ligand>
</feature>